<gene>
    <name evidence="3" type="ORF">MEDL_9142</name>
</gene>
<name>A0A8S3QB18_MYTED</name>
<dbReference type="InterPro" id="IPR008979">
    <property type="entry name" value="Galactose-bd-like_sf"/>
</dbReference>
<accession>A0A8S3QB18</accession>
<dbReference type="GO" id="GO:0061630">
    <property type="term" value="F:ubiquitin protein ligase activity"/>
    <property type="evidence" value="ECO:0007669"/>
    <property type="project" value="UniProtKB-EC"/>
</dbReference>
<dbReference type="SMART" id="SM01337">
    <property type="entry name" value="APC10"/>
    <property type="match status" value="1"/>
</dbReference>
<dbReference type="AlphaFoldDB" id="A0A8S3QB18"/>
<keyword evidence="1" id="KW-1133">Transmembrane helix</keyword>
<protein>
    <submittedName>
        <fullName evidence="3">HECTD3</fullName>
        <ecNumber evidence="3">2.3.2.26</ecNumber>
    </submittedName>
</protein>
<organism evidence="3 4">
    <name type="scientific">Mytilus edulis</name>
    <name type="common">Blue mussel</name>
    <dbReference type="NCBI Taxonomy" id="6550"/>
    <lineage>
        <taxon>Eukaryota</taxon>
        <taxon>Metazoa</taxon>
        <taxon>Spiralia</taxon>
        <taxon>Lophotrochozoa</taxon>
        <taxon>Mollusca</taxon>
        <taxon>Bivalvia</taxon>
        <taxon>Autobranchia</taxon>
        <taxon>Pteriomorphia</taxon>
        <taxon>Mytilida</taxon>
        <taxon>Mytiloidea</taxon>
        <taxon>Mytilidae</taxon>
        <taxon>Mytilinae</taxon>
        <taxon>Mytilus</taxon>
    </lineage>
</organism>
<evidence type="ECO:0000313" key="3">
    <source>
        <dbReference type="EMBL" id="CAG2194090.1"/>
    </source>
</evidence>
<keyword evidence="3" id="KW-0808">Transferase</keyword>
<dbReference type="Gene3D" id="2.60.120.260">
    <property type="entry name" value="Galactose-binding domain-like"/>
    <property type="match status" value="1"/>
</dbReference>
<evidence type="ECO:0000313" key="4">
    <source>
        <dbReference type="Proteomes" id="UP000683360"/>
    </source>
</evidence>
<evidence type="ECO:0000259" key="2">
    <source>
        <dbReference type="PROSITE" id="PS51284"/>
    </source>
</evidence>
<dbReference type="EMBL" id="CAJPWZ010000470">
    <property type="protein sequence ID" value="CAG2194090.1"/>
    <property type="molecule type" value="Genomic_DNA"/>
</dbReference>
<keyword evidence="1" id="KW-0472">Membrane</keyword>
<feature type="transmembrane region" description="Helical" evidence="1">
    <location>
        <begin position="89"/>
        <end position="111"/>
    </location>
</feature>
<proteinExistence type="predicted"/>
<dbReference type="PANTHER" id="PTHR22771">
    <property type="entry name" value="CULLIN AND GALACTOSE-BINDING DOMAIN-CONTAINING"/>
    <property type="match status" value="1"/>
</dbReference>
<dbReference type="OrthoDB" id="8068875at2759"/>
<dbReference type="Proteomes" id="UP000683360">
    <property type="component" value="Unassembled WGS sequence"/>
</dbReference>
<dbReference type="PROSITE" id="PS51284">
    <property type="entry name" value="DOC"/>
    <property type="match status" value="1"/>
</dbReference>
<comment type="caution">
    <text evidence="3">The sequence shown here is derived from an EMBL/GenBank/DDBJ whole genome shotgun (WGS) entry which is preliminary data.</text>
</comment>
<keyword evidence="1" id="KW-0812">Transmembrane</keyword>
<dbReference type="InterPro" id="IPR045093">
    <property type="entry name" value="Cullin"/>
</dbReference>
<dbReference type="SUPFAM" id="SSF49785">
    <property type="entry name" value="Galactose-binding domain-like"/>
    <property type="match status" value="1"/>
</dbReference>
<dbReference type="EC" id="2.3.2.26" evidence="3"/>
<sequence length="501" mass="57378">MSNDAGQDYAIQTFDQQLYAIAQQVKWSKPDIFNRHILRLGGFHSLSCFLASIGKLWADGGLRDLLVDSGVYAGNTAELMLNGKEFNRAVRGFTLVFEALQVLFISAFIHWCRTFDYFDQIPSAFWNVLLEFHTKSRVVASGEEYCNSQGKWLRIKRFRVTSNEEEKFDNEAWIQQFSSKSSNDEAPVLVPVDKALKRTNPISNWEEVVEQHFAIQLPKKKLDIMAADEEAVDKLRQVPANWSIECEEALVRLMSQHIPPENDHLGSIKNYVEAVDVSSCCDESTGSSPLTDGDPDTYWESDGSAGRHWIELKMKKGAVISELKVTLDGSDDNYLPRKLVVEGGEPNNFTVLNTVNITWEISDVEDIPLLENSTEHYPYIMIRIKECKCEYTSGGIDTRIREIKITASEGRYMGFDMDVFKKDNLVRFPKLESYTSEQLYRRSILIQRFISILDNVLKYLVPSWKYSVGSYSSLEFIRQLLPLSKKRMHLIETFVKESATE</sequence>
<evidence type="ECO:0000256" key="1">
    <source>
        <dbReference type="SAM" id="Phobius"/>
    </source>
</evidence>
<keyword evidence="4" id="KW-1185">Reference proteome</keyword>
<dbReference type="PANTHER" id="PTHR22771:SF4">
    <property type="entry name" value="CULLIN 7-RELATED"/>
    <property type="match status" value="1"/>
</dbReference>
<reference evidence="3" key="1">
    <citation type="submission" date="2021-03" db="EMBL/GenBank/DDBJ databases">
        <authorList>
            <person name="Bekaert M."/>
        </authorList>
    </citation>
    <scope>NUCLEOTIDE SEQUENCE</scope>
</reference>
<dbReference type="InterPro" id="IPR004939">
    <property type="entry name" value="APC_su10/DOC_dom"/>
</dbReference>
<keyword evidence="3" id="KW-0012">Acyltransferase</keyword>
<dbReference type="Pfam" id="PF03256">
    <property type="entry name" value="ANAPC10"/>
    <property type="match status" value="1"/>
</dbReference>
<feature type="domain" description="DOC" evidence="2">
    <location>
        <begin position="247"/>
        <end position="432"/>
    </location>
</feature>